<dbReference type="RefSeq" id="WP_098464837.1">
    <property type="nucleotide sequence ID" value="NZ_PDJJ01000001.1"/>
</dbReference>
<protein>
    <submittedName>
        <fullName evidence="2">Superfamily IV 4 TMS phage holin</fullName>
    </submittedName>
</protein>
<dbReference type="Proteomes" id="UP000224130">
    <property type="component" value="Unassembled WGS sequence"/>
</dbReference>
<dbReference type="OrthoDB" id="4871734at2"/>
<dbReference type="EMBL" id="PDJJ01000001">
    <property type="protein sequence ID" value="PFG44659.1"/>
    <property type="molecule type" value="Genomic_DNA"/>
</dbReference>
<comment type="caution">
    <text evidence="2">The sequence shown here is derived from an EMBL/GenBank/DDBJ whole genome shotgun (WGS) entry which is preliminary data.</text>
</comment>
<reference evidence="2 3" key="1">
    <citation type="submission" date="2017-10" db="EMBL/GenBank/DDBJ databases">
        <title>Sequencing the genomes of 1000 actinobacteria strains.</title>
        <authorList>
            <person name="Klenk H.-P."/>
        </authorList>
    </citation>
    <scope>NUCLEOTIDE SEQUENCE [LARGE SCALE GENOMIC DNA]</scope>
    <source>
        <strain evidence="2 3">DSM 21863</strain>
    </source>
</reference>
<evidence type="ECO:0000313" key="2">
    <source>
        <dbReference type="EMBL" id="PFG44659.1"/>
    </source>
</evidence>
<accession>A0A2A9F2L0</accession>
<keyword evidence="1" id="KW-0812">Transmembrane</keyword>
<keyword evidence="1" id="KW-1133">Transmembrane helix</keyword>
<proteinExistence type="predicted"/>
<feature type="transmembrane region" description="Helical" evidence="1">
    <location>
        <begin position="38"/>
        <end position="58"/>
    </location>
</feature>
<evidence type="ECO:0000313" key="3">
    <source>
        <dbReference type="Proteomes" id="UP000224130"/>
    </source>
</evidence>
<organism evidence="2 3">
    <name type="scientific">Isoptericola jiangsuensis</name>
    <dbReference type="NCBI Taxonomy" id="548579"/>
    <lineage>
        <taxon>Bacteria</taxon>
        <taxon>Bacillati</taxon>
        <taxon>Actinomycetota</taxon>
        <taxon>Actinomycetes</taxon>
        <taxon>Micrococcales</taxon>
        <taxon>Promicromonosporaceae</taxon>
        <taxon>Isoptericola</taxon>
    </lineage>
</organism>
<feature type="transmembrane region" description="Helical" evidence="1">
    <location>
        <begin position="70"/>
        <end position="93"/>
    </location>
</feature>
<sequence>MIKLLARTAVFLLAAAIGIVLTDLLFGLFDWQTFDVVWANPLTFVLAVVIFAIGQAVLSPLFAQVAQRNAPALLGVVGLVTTYVALLLAVLVAPDGLTIEGWQGWVLGPVIVWLVTMFATFLLPAVMLRNALQGDGRRGAA</sequence>
<name>A0A2A9F2L0_9MICO</name>
<feature type="transmembrane region" description="Helical" evidence="1">
    <location>
        <begin position="105"/>
        <end position="128"/>
    </location>
</feature>
<keyword evidence="3" id="KW-1185">Reference proteome</keyword>
<evidence type="ECO:0000256" key="1">
    <source>
        <dbReference type="SAM" id="Phobius"/>
    </source>
</evidence>
<dbReference type="AlphaFoldDB" id="A0A2A9F2L0"/>
<keyword evidence="1" id="KW-0472">Membrane</keyword>
<gene>
    <name evidence="2" type="ORF">ATJ88_3395</name>
</gene>